<reference evidence="2 3" key="1">
    <citation type="journal article" date="2010" name="Int. J. Syst. Evol. Microbiol.">
        <title>Sphingopyxis bauzanensis sp. nov., a psychrophilic bacterium isolated from soil.</title>
        <authorList>
            <person name="Zhang D.C."/>
            <person name="Liu H.C."/>
            <person name="Xin Y.H."/>
            <person name="Zhou Y.G."/>
            <person name="Schinner F."/>
            <person name="Margesin R."/>
        </authorList>
    </citation>
    <scope>NUCLEOTIDE SEQUENCE [LARGE SCALE GENOMIC DNA]</scope>
    <source>
        <strain evidence="2 3">DSM 22271</strain>
    </source>
</reference>
<dbReference type="Pfam" id="PF05016">
    <property type="entry name" value="ParE_toxin"/>
    <property type="match status" value="1"/>
</dbReference>
<dbReference type="OrthoDB" id="9798046at2"/>
<keyword evidence="3" id="KW-1185">Reference proteome</keyword>
<gene>
    <name evidence="2" type="ORF">CDQ92_00075</name>
</gene>
<dbReference type="RefSeq" id="WP_088438988.1">
    <property type="nucleotide sequence ID" value="NZ_BMMC01000020.1"/>
</dbReference>
<keyword evidence="1" id="KW-1277">Toxin-antitoxin system</keyword>
<accession>A0A246JZG3</accession>
<evidence type="ECO:0000256" key="1">
    <source>
        <dbReference type="ARBA" id="ARBA00022649"/>
    </source>
</evidence>
<dbReference type="SUPFAM" id="SSF143011">
    <property type="entry name" value="RelE-like"/>
    <property type="match status" value="1"/>
</dbReference>
<proteinExistence type="predicted"/>
<dbReference type="Proteomes" id="UP000197361">
    <property type="component" value="Unassembled WGS sequence"/>
</dbReference>
<evidence type="ECO:0000313" key="3">
    <source>
        <dbReference type="Proteomes" id="UP000197361"/>
    </source>
</evidence>
<dbReference type="Gene3D" id="3.30.2310.20">
    <property type="entry name" value="RelE-like"/>
    <property type="match status" value="1"/>
</dbReference>
<dbReference type="EMBL" id="NISK01000001">
    <property type="protein sequence ID" value="OWQ98664.1"/>
    <property type="molecule type" value="Genomic_DNA"/>
</dbReference>
<name>A0A246JZG3_9SPHN</name>
<sequence length="116" mass="12709">MSRQQPVQIILAAEAEGDLQAIYNQRLAQRGAEGLDGAEALLDRLFDAIASLADFPLKGPIPPELLAIGIADWRQLSLPPYRIIYTVAADVVTIAIVADGRRDFASLLERRLLQKT</sequence>
<comment type="caution">
    <text evidence="2">The sequence shown here is derived from an EMBL/GenBank/DDBJ whole genome shotgun (WGS) entry which is preliminary data.</text>
</comment>
<protein>
    <submittedName>
        <fullName evidence="2">Plasmid stabilization protein</fullName>
    </submittedName>
</protein>
<dbReference type="InterPro" id="IPR007712">
    <property type="entry name" value="RelE/ParE_toxin"/>
</dbReference>
<dbReference type="AlphaFoldDB" id="A0A246JZG3"/>
<dbReference type="InterPro" id="IPR035093">
    <property type="entry name" value="RelE/ParE_toxin_dom_sf"/>
</dbReference>
<evidence type="ECO:0000313" key="2">
    <source>
        <dbReference type="EMBL" id="OWQ98664.1"/>
    </source>
</evidence>
<organism evidence="2 3">
    <name type="scientific">Sphingopyxis bauzanensis</name>
    <dbReference type="NCBI Taxonomy" id="651663"/>
    <lineage>
        <taxon>Bacteria</taxon>
        <taxon>Pseudomonadati</taxon>
        <taxon>Pseudomonadota</taxon>
        <taxon>Alphaproteobacteria</taxon>
        <taxon>Sphingomonadales</taxon>
        <taxon>Sphingomonadaceae</taxon>
        <taxon>Sphingopyxis</taxon>
    </lineage>
</organism>